<keyword evidence="7 8" id="KW-0093">Biotin biosynthesis</keyword>
<evidence type="ECO:0000256" key="6">
    <source>
        <dbReference type="ARBA" id="ARBA00022691"/>
    </source>
</evidence>
<dbReference type="UniPathway" id="UPA00078"/>
<evidence type="ECO:0000313" key="10">
    <source>
        <dbReference type="EMBL" id="QBY42995.1"/>
    </source>
</evidence>
<dbReference type="InterPro" id="IPR013216">
    <property type="entry name" value="Methyltransf_11"/>
</dbReference>
<sequence>MNSLTTMPINKQAIAHAFGRAAKNYDNIALFQQQSGQYLFDCLSAMPGNIILDAGCGTGYFSKQWHLAGKQVIALDLSASMLAIAQQKQAAKNYIQADMECLPLADQSVDHCFSHLAIQWCSHLYTPLSELYRITKKGGIVAFSTLVDGSLQELQQCWQKVDNNRHINSFMTFAQIKRTCHDWPHSLERRSWRVTYPSFACLLQSIKGIGATYLTDGRQQQGLMTKNQLAKLLDHYPHVDEQFPLTYQLVYGMLYRE</sequence>
<comment type="pathway">
    <text evidence="2 8">Cofactor biosynthesis; biotin biosynthesis.</text>
</comment>
<gene>
    <name evidence="10" type="primary">bioC_1</name>
    <name evidence="8 11" type="synonym">bioC</name>
    <name evidence="10" type="ORF">ArsFIN_15590</name>
    <name evidence="11" type="ORF">QE210_06745</name>
    <name evidence="12" type="ORF">QE258_07160</name>
</gene>
<dbReference type="GO" id="GO:0102130">
    <property type="term" value="F:malonyl-CoA methyltransferase activity"/>
    <property type="evidence" value="ECO:0007669"/>
    <property type="project" value="UniProtKB-EC"/>
</dbReference>
<evidence type="ECO:0000313" key="12">
    <source>
        <dbReference type="EMBL" id="WGM07036.1"/>
    </source>
</evidence>
<dbReference type="AlphaFoldDB" id="A0A4P7KSB3"/>
<evidence type="ECO:0000313" key="13">
    <source>
        <dbReference type="Proteomes" id="UP000295134"/>
    </source>
</evidence>
<dbReference type="Proteomes" id="UP001177592">
    <property type="component" value="Chromosome"/>
</dbReference>
<keyword evidence="5 8" id="KW-0808">Transferase</keyword>
<evidence type="ECO:0000256" key="5">
    <source>
        <dbReference type="ARBA" id="ARBA00022679"/>
    </source>
</evidence>
<dbReference type="RefSeq" id="WP_026822140.1">
    <property type="nucleotide sequence ID" value="NZ_CP038613.1"/>
</dbReference>
<dbReference type="HAMAP" id="MF_00835">
    <property type="entry name" value="BioC"/>
    <property type="match status" value="1"/>
</dbReference>
<dbReference type="GO" id="GO:0009102">
    <property type="term" value="P:biotin biosynthetic process"/>
    <property type="evidence" value="ECO:0007669"/>
    <property type="project" value="UniProtKB-UniRule"/>
</dbReference>
<comment type="function">
    <text evidence="8">Converts the free carboxyl group of a malonyl-thioester to its methyl ester by transfer of a methyl group from S-adenosyl-L-methionine (SAM). It allows to synthesize pimeloyl-ACP via the fatty acid synthetic pathway.</text>
</comment>
<dbReference type="NCBIfam" id="TIGR02072">
    <property type="entry name" value="BioC"/>
    <property type="match status" value="1"/>
</dbReference>
<proteinExistence type="inferred from homology"/>
<evidence type="ECO:0000256" key="3">
    <source>
        <dbReference type="ARBA" id="ARBA00012327"/>
    </source>
</evidence>
<evidence type="ECO:0000256" key="1">
    <source>
        <dbReference type="ARBA" id="ARBA00000852"/>
    </source>
</evidence>
<dbReference type="Pfam" id="PF08241">
    <property type="entry name" value="Methyltransf_11"/>
    <property type="match status" value="1"/>
</dbReference>
<dbReference type="KEGG" id="ans:ArsFIN_15590"/>
<dbReference type="PANTHER" id="PTHR43861">
    <property type="entry name" value="TRANS-ACONITATE 2-METHYLTRANSFERASE-RELATED"/>
    <property type="match status" value="1"/>
</dbReference>
<evidence type="ECO:0000313" key="11">
    <source>
        <dbReference type="EMBL" id="WGM02764.1"/>
    </source>
</evidence>
<dbReference type="EC" id="2.1.1.197" evidence="3 8"/>
<dbReference type="Proteomes" id="UP000295134">
    <property type="component" value="Chromosome"/>
</dbReference>
<comment type="catalytic activity">
    <reaction evidence="1 8">
        <text>malonyl-[ACP] + S-adenosyl-L-methionine = malonyl-[ACP] methyl ester + S-adenosyl-L-homocysteine</text>
        <dbReference type="Rhea" id="RHEA:17105"/>
        <dbReference type="Rhea" id="RHEA-COMP:9623"/>
        <dbReference type="Rhea" id="RHEA-COMP:9954"/>
        <dbReference type="ChEBI" id="CHEBI:57856"/>
        <dbReference type="ChEBI" id="CHEBI:59789"/>
        <dbReference type="ChEBI" id="CHEBI:78449"/>
        <dbReference type="ChEBI" id="CHEBI:78845"/>
        <dbReference type="EC" id="2.1.1.197"/>
    </reaction>
</comment>
<evidence type="ECO:0000256" key="4">
    <source>
        <dbReference type="ARBA" id="ARBA00022603"/>
    </source>
</evidence>
<comment type="similarity">
    <text evidence="8">Belongs to the methyltransferase superfamily.</text>
</comment>
<evidence type="ECO:0000259" key="9">
    <source>
        <dbReference type="Pfam" id="PF08241"/>
    </source>
</evidence>
<evidence type="ECO:0000256" key="7">
    <source>
        <dbReference type="ARBA" id="ARBA00022756"/>
    </source>
</evidence>
<dbReference type="PANTHER" id="PTHR43861:SF1">
    <property type="entry name" value="TRANS-ACONITATE 2-METHYLTRANSFERASE"/>
    <property type="match status" value="1"/>
</dbReference>
<dbReference type="InterPro" id="IPR011814">
    <property type="entry name" value="BioC"/>
</dbReference>
<reference evidence="10 13" key="1">
    <citation type="submission" date="2019-03" db="EMBL/GenBank/DDBJ databases">
        <title>Long-read sequencing reveals hyperdense prophage content in a complex bacterial symbiont genome.</title>
        <authorList>
            <person name="Frost C.L."/>
            <person name="Siozios S."/>
            <person name="Nadal-Jimenez P."/>
            <person name="Brockhurst M.A."/>
            <person name="King K.C."/>
            <person name="Darby A.C."/>
            <person name="Hurst G.D.D."/>
        </authorList>
    </citation>
    <scope>NUCLEOTIDE SEQUENCE [LARGE SCALE GENOMIC DNA]</scope>
    <source>
        <strain evidence="10 13">FIN</strain>
    </source>
</reference>
<dbReference type="SUPFAM" id="SSF53335">
    <property type="entry name" value="S-adenosyl-L-methionine-dependent methyltransferases"/>
    <property type="match status" value="1"/>
</dbReference>
<dbReference type="InterPro" id="IPR029063">
    <property type="entry name" value="SAM-dependent_MTases_sf"/>
</dbReference>
<feature type="domain" description="Methyltransferase type 11" evidence="9">
    <location>
        <begin position="52"/>
        <end position="143"/>
    </location>
</feature>
<keyword evidence="14" id="KW-1185">Reference proteome</keyword>
<evidence type="ECO:0000256" key="8">
    <source>
        <dbReference type="HAMAP-Rule" id="MF_00835"/>
    </source>
</evidence>
<dbReference type="EMBL" id="CP123523">
    <property type="protein sequence ID" value="WGM07036.1"/>
    <property type="molecule type" value="Genomic_DNA"/>
</dbReference>
<name>A0A4P7KSB3_9GAMM</name>
<keyword evidence="6 8" id="KW-0949">S-adenosyl-L-methionine</keyword>
<dbReference type="GO" id="GO:0010340">
    <property type="term" value="F:carboxyl-O-methyltransferase activity"/>
    <property type="evidence" value="ECO:0007669"/>
    <property type="project" value="UniProtKB-UniRule"/>
</dbReference>
<dbReference type="EMBL" id="CP123504">
    <property type="protein sequence ID" value="WGM02764.1"/>
    <property type="molecule type" value="Genomic_DNA"/>
</dbReference>
<evidence type="ECO:0000313" key="14">
    <source>
        <dbReference type="Proteomes" id="UP001177592"/>
    </source>
</evidence>
<keyword evidence="4 8" id="KW-0489">Methyltransferase</keyword>
<dbReference type="CDD" id="cd02440">
    <property type="entry name" value="AdoMet_MTases"/>
    <property type="match status" value="1"/>
</dbReference>
<organism evidence="10 13">
    <name type="scientific">Arsenophonus nasoniae</name>
    <name type="common">son-killer infecting Nasonia vitripennis</name>
    <dbReference type="NCBI Taxonomy" id="638"/>
    <lineage>
        <taxon>Bacteria</taxon>
        <taxon>Pseudomonadati</taxon>
        <taxon>Pseudomonadota</taxon>
        <taxon>Gammaproteobacteria</taxon>
        <taxon>Enterobacterales</taxon>
        <taxon>Morganellaceae</taxon>
        <taxon>Arsenophonus</taxon>
    </lineage>
</organism>
<reference evidence="11" key="2">
    <citation type="submission" date="2023-04" db="EMBL/GenBank/DDBJ databases">
        <title>Genome dynamics across the evolutionary transition to endosymbiosis.</title>
        <authorList>
            <person name="Siozios S."/>
            <person name="Nadal-Jimenez P."/>
            <person name="Azagi T."/>
            <person name="Sprong H."/>
            <person name="Frost C.L."/>
            <person name="Parratt S.R."/>
            <person name="Taylor G."/>
            <person name="Brettell L."/>
            <person name="Lew K.C."/>
            <person name="Croft L."/>
            <person name="King K.C."/>
            <person name="Brockhurst M.A."/>
            <person name="Hypsa V."/>
            <person name="Novakova E."/>
            <person name="Darby A.C."/>
            <person name="Hurst G.D.D."/>
        </authorList>
    </citation>
    <scope>NUCLEOTIDE SEQUENCE</scope>
    <source>
        <strain evidence="12">ANv_CAN</strain>
        <strain evidence="11">APv</strain>
    </source>
</reference>
<dbReference type="Proteomes" id="UP001177595">
    <property type="component" value="Chromosome"/>
</dbReference>
<protein>
    <recommendedName>
        <fullName evidence="3 8">Malonyl-[acyl-carrier protein] O-methyltransferase</fullName>
        <shortName evidence="8">Malonyl-ACP O-methyltransferase</shortName>
        <ecNumber evidence="3 8">2.1.1.197</ecNumber>
    </recommendedName>
    <alternativeName>
        <fullName evidence="8">Biotin synthesis protein BioC</fullName>
    </alternativeName>
</protein>
<accession>A0A4P7KSB3</accession>
<dbReference type="GeneID" id="96876720"/>
<dbReference type="Gene3D" id="3.40.50.150">
    <property type="entry name" value="Vaccinia Virus protein VP39"/>
    <property type="match status" value="1"/>
</dbReference>
<dbReference type="GO" id="GO:0008757">
    <property type="term" value="F:S-adenosylmethionine-dependent methyltransferase activity"/>
    <property type="evidence" value="ECO:0007669"/>
    <property type="project" value="InterPro"/>
</dbReference>
<evidence type="ECO:0000256" key="2">
    <source>
        <dbReference type="ARBA" id="ARBA00004746"/>
    </source>
</evidence>
<dbReference type="EMBL" id="CP038613">
    <property type="protein sequence ID" value="QBY42995.1"/>
    <property type="molecule type" value="Genomic_DNA"/>
</dbReference>
<dbReference type="GO" id="GO:0032259">
    <property type="term" value="P:methylation"/>
    <property type="evidence" value="ECO:0007669"/>
    <property type="project" value="UniProtKB-KW"/>
</dbReference>